<dbReference type="PANTHER" id="PTHR32243">
    <property type="entry name" value="MALTOSE TRANSPORT SYSTEM PERMEASE-RELATED"/>
    <property type="match status" value="1"/>
</dbReference>
<dbReference type="InterPro" id="IPR035906">
    <property type="entry name" value="MetI-like_sf"/>
</dbReference>
<evidence type="ECO:0000256" key="4">
    <source>
        <dbReference type="ARBA" id="ARBA00022475"/>
    </source>
</evidence>
<dbReference type="CDD" id="cd06261">
    <property type="entry name" value="TM_PBP2"/>
    <property type="match status" value="1"/>
</dbReference>
<dbReference type="GO" id="GO:0055085">
    <property type="term" value="P:transmembrane transport"/>
    <property type="evidence" value="ECO:0007669"/>
    <property type="project" value="InterPro"/>
</dbReference>
<protein>
    <submittedName>
        <fullName evidence="11">Multiple sugar transport system permease protein</fullName>
    </submittedName>
</protein>
<keyword evidence="12" id="KW-1185">Reference proteome</keyword>
<evidence type="ECO:0000256" key="3">
    <source>
        <dbReference type="ARBA" id="ARBA00022448"/>
    </source>
</evidence>
<dbReference type="Pfam" id="PF00528">
    <property type="entry name" value="BPD_transp_1"/>
    <property type="match status" value="1"/>
</dbReference>
<dbReference type="OrthoDB" id="9810086at2"/>
<keyword evidence="8 9" id="KW-0472">Membrane</keyword>
<evidence type="ECO:0000256" key="5">
    <source>
        <dbReference type="ARBA" id="ARBA00022597"/>
    </source>
</evidence>
<keyword evidence="3 9" id="KW-0813">Transport</keyword>
<dbReference type="Gene3D" id="1.10.3720.10">
    <property type="entry name" value="MetI-like"/>
    <property type="match status" value="1"/>
</dbReference>
<dbReference type="RefSeq" id="WP_132016959.1">
    <property type="nucleotide sequence ID" value="NZ_SLUN01000044.1"/>
</dbReference>
<dbReference type="PANTHER" id="PTHR32243:SF50">
    <property type="entry name" value="MALTOSE_MALTODEXTRIN TRANSPORT SYSTEM PERMEASE PROTEIN MALG"/>
    <property type="match status" value="1"/>
</dbReference>
<feature type="transmembrane region" description="Helical" evidence="9">
    <location>
        <begin position="65"/>
        <end position="91"/>
    </location>
</feature>
<keyword evidence="4" id="KW-1003">Cell membrane</keyword>
<feature type="transmembrane region" description="Helical" evidence="9">
    <location>
        <begin position="7"/>
        <end position="28"/>
    </location>
</feature>
<keyword evidence="7 9" id="KW-1133">Transmembrane helix</keyword>
<dbReference type="AlphaFoldDB" id="A0A4R1QWQ5"/>
<evidence type="ECO:0000313" key="11">
    <source>
        <dbReference type="EMBL" id="TCL57861.1"/>
    </source>
</evidence>
<dbReference type="Proteomes" id="UP000295008">
    <property type="component" value="Unassembled WGS sequence"/>
</dbReference>
<reference evidence="11 12" key="1">
    <citation type="submission" date="2019-03" db="EMBL/GenBank/DDBJ databases">
        <title>Genomic Encyclopedia of Type Strains, Phase IV (KMG-IV): sequencing the most valuable type-strain genomes for metagenomic binning, comparative biology and taxonomic classification.</title>
        <authorList>
            <person name="Goeker M."/>
        </authorList>
    </citation>
    <scope>NUCLEOTIDE SEQUENCE [LARGE SCALE GENOMIC DNA]</scope>
    <source>
        <strain evidence="11 12">LX-B</strain>
    </source>
</reference>
<evidence type="ECO:0000313" key="12">
    <source>
        <dbReference type="Proteomes" id="UP000295008"/>
    </source>
</evidence>
<sequence>MREKISIGRYLALLLLMVFLLFPIYWMFVTSFKTNMASYRIPPEWFPKAPTVESYLKIFQERQFVIYYLNNLVVSILSTALTILLAVFAGYTFSRFKFKGNKLLMFALLSTQMFPLIGIIIALYTLFRSLHLLNTTIGLVFGLTSMALPFCIWLIKGFFDDIPYSLEESASIDGCNRLGILFRIVLPLAKPGLLAIGIYTFLLSWDDFVLCLTMVTKDSLRTLSTGIALKYLGEMSYDSATVMTISVIGTVPLFLLFIFFQRYMIQGLTAGGVKG</sequence>
<gene>
    <name evidence="11" type="ORF">EDC14_104410</name>
</gene>
<comment type="caution">
    <text evidence="11">The sequence shown here is derived from an EMBL/GenBank/DDBJ whole genome shotgun (WGS) entry which is preliminary data.</text>
</comment>
<comment type="subcellular location">
    <subcellularLocation>
        <location evidence="1 9">Cell membrane</location>
        <topology evidence="1 9">Multi-pass membrane protein</topology>
    </subcellularLocation>
</comment>
<keyword evidence="6 9" id="KW-0812">Transmembrane</keyword>
<evidence type="ECO:0000256" key="6">
    <source>
        <dbReference type="ARBA" id="ARBA00022692"/>
    </source>
</evidence>
<proteinExistence type="inferred from homology"/>
<dbReference type="PROSITE" id="PS50928">
    <property type="entry name" value="ABC_TM1"/>
    <property type="match status" value="1"/>
</dbReference>
<name>A0A4R1QWQ5_HYDET</name>
<evidence type="ECO:0000256" key="1">
    <source>
        <dbReference type="ARBA" id="ARBA00004651"/>
    </source>
</evidence>
<organism evidence="11 12">
    <name type="scientific">Hydrogenispora ethanolica</name>
    <dbReference type="NCBI Taxonomy" id="1082276"/>
    <lineage>
        <taxon>Bacteria</taxon>
        <taxon>Bacillati</taxon>
        <taxon>Bacillota</taxon>
        <taxon>Hydrogenispora</taxon>
    </lineage>
</organism>
<evidence type="ECO:0000256" key="8">
    <source>
        <dbReference type="ARBA" id="ARBA00023136"/>
    </source>
</evidence>
<dbReference type="InterPro" id="IPR050901">
    <property type="entry name" value="BP-dep_ABC_trans_perm"/>
</dbReference>
<feature type="transmembrane region" description="Helical" evidence="9">
    <location>
        <begin position="139"/>
        <end position="159"/>
    </location>
</feature>
<accession>A0A4R1QWQ5</accession>
<feature type="transmembrane region" description="Helical" evidence="9">
    <location>
        <begin position="103"/>
        <end position="127"/>
    </location>
</feature>
<dbReference type="InterPro" id="IPR000515">
    <property type="entry name" value="MetI-like"/>
</dbReference>
<evidence type="ECO:0000256" key="7">
    <source>
        <dbReference type="ARBA" id="ARBA00022989"/>
    </source>
</evidence>
<dbReference type="EMBL" id="SLUN01000044">
    <property type="protein sequence ID" value="TCL57861.1"/>
    <property type="molecule type" value="Genomic_DNA"/>
</dbReference>
<dbReference type="SUPFAM" id="SSF161098">
    <property type="entry name" value="MetI-like"/>
    <property type="match status" value="1"/>
</dbReference>
<feature type="domain" description="ABC transmembrane type-1" evidence="10">
    <location>
        <begin position="68"/>
        <end position="260"/>
    </location>
</feature>
<feature type="transmembrane region" description="Helical" evidence="9">
    <location>
        <begin position="240"/>
        <end position="260"/>
    </location>
</feature>
<evidence type="ECO:0000259" key="10">
    <source>
        <dbReference type="PROSITE" id="PS50928"/>
    </source>
</evidence>
<feature type="transmembrane region" description="Helical" evidence="9">
    <location>
        <begin position="180"/>
        <end position="202"/>
    </location>
</feature>
<comment type="similarity">
    <text evidence="2">Belongs to the binding-protein-dependent transport system permease family. MalFG subfamily.</text>
</comment>
<dbReference type="GO" id="GO:0005886">
    <property type="term" value="C:plasma membrane"/>
    <property type="evidence" value="ECO:0007669"/>
    <property type="project" value="UniProtKB-SubCell"/>
</dbReference>
<evidence type="ECO:0000256" key="9">
    <source>
        <dbReference type="RuleBase" id="RU363032"/>
    </source>
</evidence>
<evidence type="ECO:0000256" key="2">
    <source>
        <dbReference type="ARBA" id="ARBA00009047"/>
    </source>
</evidence>
<keyword evidence="5 11" id="KW-0762">Sugar transport</keyword>